<protein>
    <recommendedName>
        <fullName evidence="4">Transmembrane protein</fullName>
    </recommendedName>
</protein>
<name>A0A9K3KI00_9STRA</name>
<reference evidence="2" key="1">
    <citation type="journal article" date="2021" name="Sci. Rep.">
        <title>Diploid genomic architecture of Nitzschia inconspicua, an elite biomass production diatom.</title>
        <authorList>
            <person name="Oliver A."/>
            <person name="Podell S."/>
            <person name="Pinowska A."/>
            <person name="Traller J.C."/>
            <person name="Smith S.R."/>
            <person name="McClure R."/>
            <person name="Beliaev A."/>
            <person name="Bohutskyi P."/>
            <person name="Hill E.A."/>
            <person name="Rabines A."/>
            <person name="Zheng H."/>
            <person name="Allen L.Z."/>
            <person name="Kuo A."/>
            <person name="Grigoriev I.V."/>
            <person name="Allen A.E."/>
            <person name="Hazlebeck D."/>
            <person name="Allen E.E."/>
        </authorList>
    </citation>
    <scope>NUCLEOTIDE SEQUENCE</scope>
    <source>
        <strain evidence="2">Hildebrandi</strain>
    </source>
</reference>
<reference evidence="2" key="2">
    <citation type="submission" date="2021-04" db="EMBL/GenBank/DDBJ databases">
        <authorList>
            <person name="Podell S."/>
        </authorList>
    </citation>
    <scope>NUCLEOTIDE SEQUENCE</scope>
    <source>
        <strain evidence="2">Hildebrandi</strain>
    </source>
</reference>
<sequence>MMAPLLTEDIFKTITQYASDINEKVTLINQWLAICADIGIIVVGNMFLSALFVSWFRIMTHDESTSQLRQMREYYSLMAYNPVALFLVDALQDIYFLIGFDDHLQYVLKQNGNGDMGPRRCLWEYGSTNDRNNFLMFFMVLFIKIGYCLLFPLLPSLDWWVFSLVMVSTVTFIANIRKSYYRIYRELIERSPPEIESQV</sequence>
<feature type="transmembrane region" description="Helical" evidence="1">
    <location>
        <begin position="31"/>
        <end position="58"/>
    </location>
</feature>
<evidence type="ECO:0000313" key="3">
    <source>
        <dbReference type="Proteomes" id="UP000693970"/>
    </source>
</evidence>
<organism evidence="2 3">
    <name type="scientific">Nitzschia inconspicua</name>
    <dbReference type="NCBI Taxonomy" id="303405"/>
    <lineage>
        <taxon>Eukaryota</taxon>
        <taxon>Sar</taxon>
        <taxon>Stramenopiles</taxon>
        <taxon>Ochrophyta</taxon>
        <taxon>Bacillariophyta</taxon>
        <taxon>Bacillariophyceae</taxon>
        <taxon>Bacillariophycidae</taxon>
        <taxon>Bacillariales</taxon>
        <taxon>Bacillariaceae</taxon>
        <taxon>Nitzschia</taxon>
    </lineage>
</organism>
<proteinExistence type="predicted"/>
<accession>A0A9K3KI00</accession>
<feature type="transmembrane region" description="Helical" evidence="1">
    <location>
        <begin position="159"/>
        <end position="176"/>
    </location>
</feature>
<evidence type="ECO:0008006" key="4">
    <source>
        <dbReference type="Google" id="ProtNLM"/>
    </source>
</evidence>
<keyword evidence="1" id="KW-0812">Transmembrane</keyword>
<keyword evidence="1" id="KW-1133">Transmembrane helix</keyword>
<feature type="transmembrane region" description="Helical" evidence="1">
    <location>
        <begin position="134"/>
        <end position="153"/>
    </location>
</feature>
<keyword evidence="1" id="KW-0472">Membrane</keyword>
<evidence type="ECO:0000256" key="1">
    <source>
        <dbReference type="SAM" id="Phobius"/>
    </source>
</evidence>
<comment type="caution">
    <text evidence="2">The sequence shown here is derived from an EMBL/GenBank/DDBJ whole genome shotgun (WGS) entry which is preliminary data.</text>
</comment>
<keyword evidence="3" id="KW-1185">Reference proteome</keyword>
<evidence type="ECO:0000313" key="2">
    <source>
        <dbReference type="EMBL" id="KAG7343987.1"/>
    </source>
</evidence>
<dbReference type="EMBL" id="JAGRRH010000023">
    <property type="protein sequence ID" value="KAG7343987.1"/>
    <property type="molecule type" value="Genomic_DNA"/>
</dbReference>
<gene>
    <name evidence="2" type="ORF">IV203_021995</name>
</gene>
<dbReference type="Proteomes" id="UP000693970">
    <property type="component" value="Unassembled WGS sequence"/>
</dbReference>
<dbReference type="AlphaFoldDB" id="A0A9K3KI00"/>